<name>A0A438KLW9_VITVI</name>
<accession>A0A438KLW9</accession>
<dbReference type="PANTHER" id="PTHR13068">
    <property type="entry name" value="CGI-12 PROTEIN-RELATED"/>
    <property type="match status" value="1"/>
</dbReference>
<dbReference type="EMBL" id="QGNW01000004">
    <property type="protein sequence ID" value="RVX22208.1"/>
    <property type="molecule type" value="Genomic_DNA"/>
</dbReference>
<evidence type="ECO:0000256" key="2">
    <source>
        <dbReference type="ARBA" id="ARBA00022472"/>
    </source>
</evidence>
<dbReference type="InterPro" id="IPR003690">
    <property type="entry name" value="MTERF"/>
</dbReference>
<dbReference type="GO" id="GO:0003676">
    <property type="term" value="F:nucleic acid binding"/>
    <property type="evidence" value="ECO:0007669"/>
    <property type="project" value="InterPro"/>
</dbReference>
<dbReference type="Pfam" id="PF02536">
    <property type="entry name" value="mTERF"/>
    <property type="match status" value="2"/>
</dbReference>
<organism evidence="4 5">
    <name type="scientific">Vitis vinifera</name>
    <name type="common">Grape</name>
    <dbReference type="NCBI Taxonomy" id="29760"/>
    <lineage>
        <taxon>Eukaryota</taxon>
        <taxon>Viridiplantae</taxon>
        <taxon>Streptophyta</taxon>
        <taxon>Embryophyta</taxon>
        <taxon>Tracheophyta</taxon>
        <taxon>Spermatophyta</taxon>
        <taxon>Magnoliopsida</taxon>
        <taxon>eudicotyledons</taxon>
        <taxon>Gunneridae</taxon>
        <taxon>Pentapetalae</taxon>
        <taxon>rosids</taxon>
        <taxon>Vitales</taxon>
        <taxon>Vitaceae</taxon>
        <taxon>Viteae</taxon>
        <taxon>Vitis</taxon>
    </lineage>
</organism>
<keyword evidence="2" id="KW-0805">Transcription regulation</keyword>
<dbReference type="Gene3D" id="1.25.70.10">
    <property type="entry name" value="Transcription termination factor 3, mitochondrial"/>
    <property type="match status" value="1"/>
</dbReference>
<gene>
    <name evidence="4" type="ORF">CK203_001513</name>
</gene>
<dbReference type="Proteomes" id="UP000288805">
    <property type="component" value="Unassembled WGS sequence"/>
</dbReference>
<keyword evidence="2" id="KW-0804">Transcription</keyword>
<sequence>MPAEAGAARPSSACKLGRHNDVVFQKHFLLQFPHFETRVQASFIWTRVLVRADDEDDGRLPPQSRSASGEVYSLSFSNPTKLAFSSLPPPPILIFIQSTLIHCVSPHKLIHGFSKSQTSKIVRSQPQLIVSDPEKSLLPKLQFFYSKGVSKPDVARIVVSTPAILKRSLENQIIPSYNFFKDFFQSEEMAMGIVKRFARILLFDLHTYVESNINALQEFEVPKSNIAALLRHQPRVFMVRPNQFREILEEVKKMGFDPSQMKFVLAVQAIRGMSKSTWERKIDAYKSWCCSEEEIRLAFLKLPWSMVLSEDKLMATMDFYVNKMGWESSFIARRPVLLSLSLEKRIIPRYSVVQVLLSKGLINKDISPRVLFESTEKKFMQKFVNLYKKEASQLLNLYQERKKSIFQKKQDCLPEGRDQEAILEGLQLEGILTLSNRREGKQLALDDGGKKEVW</sequence>
<dbReference type="SMART" id="SM00733">
    <property type="entry name" value="Mterf"/>
    <property type="match status" value="7"/>
</dbReference>
<dbReference type="GO" id="GO:0006353">
    <property type="term" value="P:DNA-templated transcription termination"/>
    <property type="evidence" value="ECO:0007669"/>
    <property type="project" value="UniProtKB-KW"/>
</dbReference>
<proteinExistence type="inferred from homology"/>
<keyword evidence="3" id="KW-0809">Transit peptide</keyword>
<evidence type="ECO:0000313" key="4">
    <source>
        <dbReference type="EMBL" id="RVX22208.1"/>
    </source>
</evidence>
<evidence type="ECO:0000256" key="3">
    <source>
        <dbReference type="ARBA" id="ARBA00022946"/>
    </source>
</evidence>
<reference evidence="4 5" key="1">
    <citation type="journal article" date="2018" name="PLoS Genet.">
        <title>Population sequencing reveals clonal diversity and ancestral inbreeding in the grapevine cultivar Chardonnay.</title>
        <authorList>
            <person name="Roach M.J."/>
            <person name="Johnson D.L."/>
            <person name="Bohlmann J."/>
            <person name="van Vuuren H.J."/>
            <person name="Jones S.J."/>
            <person name="Pretorius I.S."/>
            <person name="Schmidt S.A."/>
            <person name="Borneman A.R."/>
        </authorList>
    </citation>
    <scope>NUCLEOTIDE SEQUENCE [LARGE SCALE GENOMIC DNA]</scope>
    <source>
        <strain evidence="5">cv. Chardonnay</strain>
        <tissue evidence="4">Leaf</tissue>
    </source>
</reference>
<dbReference type="PANTHER" id="PTHR13068:SF166">
    <property type="entry name" value="TRANSCRIPTION TERMINATION FACTOR MTERF15, MITOCHONDRIAL-LIKE"/>
    <property type="match status" value="1"/>
</dbReference>
<protein>
    <submittedName>
        <fullName evidence="4">Uncharacterized protein</fullName>
    </submittedName>
</protein>
<evidence type="ECO:0000256" key="1">
    <source>
        <dbReference type="ARBA" id="ARBA00007692"/>
    </source>
</evidence>
<evidence type="ECO:0000313" key="5">
    <source>
        <dbReference type="Proteomes" id="UP000288805"/>
    </source>
</evidence>
<keyword evidence="2" id="KW-0806">Transcription termination</keyword>
<dbReference type="AlphaFoldDB" id="A0A438KLW9"/>
<comment type="similarity">
    <text evidence="1">Belongs to the mTERF family.</text>
</comment>
<dbReference type="InterPro" id="IPR038538">
    <property type="entry name" value="MTERF_sf"/>
</dbReference>
<comment type="caution">
    <text evidence="4">The sequence shown here is derived from an EMBL/GenBank/DDBJ whole genome shotgun (WGS) entry which is preliminary data.</text>
</comment>
<dbReference type="FunFam" id="1.25.70.10:FF:000001">
    <property type="entry name" value="Mitochondrial transcription termination factor-like"/>
    <property type="match status" value="1"/>
</dbReference>